<proteinExistence type="evidence at transcript level"/>
<comment type="subcellular location">
    <subcellularLocation>
        <location evidence="1">Endoplasmic reticulum membrane</location>
        <topology evidence="1">Multi-pass membrane protein</topology>
    </subcellularLocation>
</comment>
<evidence type="ECO:0000256" key="9">
    <source>
        <dbReference type="ARBA" id="ARBA00023136"/>
    </source>
</evidence>
<name>A9NRK5_PICSI</name>
<sequence>MEKEITQFQRLLRLLFCVGGIFGAYIYQGFLQETLSTKRFGPNGQRFQHLPFLNFAQNVVCLAWSYLMITLWSTKSSGAAPPWKYWSPSITNTIGPALGLQALKYISYPAQVLVKSSKMIPVMLVGALFYGIKYTVPEYICTFLVASGVSLFALSKSSSKTVSKLAHPNAPWGYGLCLANLLLDGYTNSTQDNIKRRYPKTNGWDIMLGMNLWGSIYSFFYMFLFPGGGGFEALQFCKQHPEAAWDILWFCVCGAIGQNFIFMTISLFGSLANTTITTVRKFFSILVSSLFSGNPLSDRQWISVFMVFGGLAYQIYLKRRRTQPRGKAI</sequence>
<keyword evidence="9 10" id="KW-0472">Membrane</keyword>
<evidence type="ECO:0000256" key="8">
    <source>
        <dbReference type="ARBA" id="ARBA00022989"/>
    </source>
</evidence>
<organism evidence="11">
    <name type="scientific">Picea sitchensis</name>
    <name type="common">Sitka spruce</name>
    <name type="synonym">Pinus sitchensis</name>
    <dbReference type="NCBI Taxonomy" id="3332"/>
    <lineage>
        <taxon>Eukaryota</taxon>
        <taxon>Viridiplantae</taxon>
        <taxon>Streptophyta</taxon>
        <taxon>Embryophyta</taxon>
        <taxon>Tracheophyta</taxon>
        <taxon>Spermatophyta</taxon>
        <taxon>Pinopsida</taxon>
        <taxon>Pinidae</taxon>
        <taxon>Conifers I</taxon>
        <taxon>Pinales</taxon>
        <taxon>Pinaceae</taxon>
        <taxon>Picea</taxon>
    </lineage>
</organism>
<dbReference type="GO" id="GO:0015297">
    <property type="term" value="F:antiporter activity"/>
    <property type="evidence" value="ECO:0007669"/>
    <property type="project" value="UniProtKB-KW"/>
</dbReference>
<evidence type="ECO:0000256" key="10">
    <source>
        <dbReference type="SAM" id="Phobius"/>
    </source>
</evidence>
<dbReference type="AlphaFoldDB" id="A9NRK5"/>
<evidence type="ECO:0000256" key="5">
    <source>
        <dbReference type="ARBA" id="ARBA00022449"/>
    </source>
</evidence>
<dbReference type="Pfam" id="PF08449">
    <property type="entry name" value="UAA"/>
    <property type="match status" value="1"/>
</dbReference>
<feature type="transmembrane region" description="Helical" evidence="10">
    <location>
        <begin position="206"/>
        <end position="227"/>
    </location>
</feature>
<reference evidence="11" key="1">
    <citation type="journal article" date="2008" name="BMC Genomics">
        <title>A conifer genomics resource of 200,000 spruce (Picea spp.) ESTs and 6,464 high-quality, sequence-finished full-length cDNAs for Sitka spruce (Picea sitchensis).</title>
        <authorList>
            <person name="Ralph S.G."/>
            <person name="Chun H.J."/>
            <person name="Kolosova N."/>
            <person name="Cooper D."/>
            <person name="Oddy C."/>
            <person name="Ritland C.E."/>
            <person name="Kirkpatrick R."/>
            <person name="Moore R."/>
            <person name="Barber S."/>
            <person name="Holt R.A."/>
            <person name="Jones S.J."/>
            <person name="Marra M.A."/>
            <person name="Douglas C.J."/>
            <person name="Ritland K."/>
            <person name="Bohlmann J."/>
        </authorList>
    </citation>
    <scope>NUCLEOTIDE SEQUENCE</scope>
    <source>
        <tissue evidence="11">Green portion of the leader tissue</tissue>
    </source>
</reference>
<dbReference type="GO" id="GO:0000139">
    <property type="term" value="C:Golgi membrane"/>
    <property type="evidence" value="ECO:0007669"/>
    <property type="project" value="TreeGrafter"/>
</dbReference>
<feature type="transmembrane region" description="Helical" evidence="10">
    <location>
        <begin position="300"/>
        <end position="317"/>
    </location>
</feature>
<evidence type="ECO:0000256" key="1">
    <source>
        <dbReference type="ARBA" id="ARBA00004477"/>
    </source>
</evidence>
<dbReference type="InterPro" id="IPR037185">
    <property type="entry name" value="EmrE-like"/>
</dbReference>
<evidence type="ECO:0000256" key="4">
    <source>
        <dbReference type="ARBA" id="ARBA00022448"/>
    </source>
</evidence>
<evidence type="ECO:0000256" key="2">
    <source>
        <dbReference type="ARBA" id="ARBA00008349"/>
    </source>
</evidence>
<dbReference type="GO" id="GO:0005460">
    <property type="term" value="F:UDP-glucose transmembrane transporter activity"/>
    <property type="evidence" value="ECO:0007669"/>
    <property type="project" value="TreeGrafter"/>
</dbReference>
<evidence type="ECO:0000313" key="11">
    <source>
        <dbReference type="EMBL" id="ABK23266.1"/>
    </source>
</evidence>
<evidence type="ECO:0008006" key="12">
    <source>
        <dbReference type="Google" id="ProtNLM"/>
    </source>
</evidence>
<protein>
    <recommendedName>
        <fullName evidence="12">Sugar phosphate transporter domain-containing protein</fullName>
    </recommendedName>
</protein>
<keyword evidence="6 10" id="KW-0812">Transmembrane</keyword>
<dbReference type="GO" id="GO:0005789">
    <property type="term" value="C:endoplasmic reticulum membrane"/>
    <property type="evidence" value="ECO:0007669"/>
    <property type="project" value="UniProtKB-SubCell"/>
</dbReference>
<keyword evidence="8 10" id="KW-1133">Transmembrane helix</keyword>
<evidence type="ECO:0000256" key="3">
    <source>
        <dbReference type="ARBA" id="ARBA00010694"/>
    </source>
</evidence>
<dbReference type="InterPro" id="IPR013657">
    <property type="entry name" value="SCL35B1-4/HUT1"/>
</dbReference>
<dbReference type="SUPFAM" id="SSF103481">
    <property type="entry name" value="Multidrug resistance efflux transporter EmrE"/>
    <property type="match status" value="1"/>
</dbReference>
<dbReference type="OMA" id="CGAIGQV"/>
<keyword evidence="5" id="KW-0050">Antiport</keyword>
<accession>A9NRK5</accession>
<evidence type="ECO:0000256" key="7">
    <source>
        <dbReference type="ARBA" id="ARBA00022824"/>
    </source>
</evidence>
<dbReference type="PANTHER" id="PTHR10778:SF10">
    <property type="entry name" value="SOLUTE CARRIER FAMILY 35 MEMBER B1"/>
    <property type="match status" value="1"/>
</dbReference>
<dbReference type="EMBL" id="EF083933">
    <property type="protein sequence ID" value="ABK23266.1"/>
    <property type="molecule type" value="mRNA"/>
</dbReference>
<feature type="transmembrane region" description="Helical" evidence="10">
    <location>
        <begin position="50"/>
        <end position="69"/>
    </location>
</feature>
<feature type="transmembrane region" description="Helical" evidence="10">
    <location>
        <begin position="12"/>
        <end position="30"/>
    </location>
</feature>
<dbReference type="PANTHER" id="PTHR10778">
    <property type="entry name" value="SOLUTE CARRIER FAMILY 35 MEMBER B"/>
    <property type="match status" value="1"/>
</dbReference>
<dbReference type="GO" id="GO:0005459">
    <property type="term" value="F:UDP-galactose transmembrane transporter activity"/>
    <property type="evidence" value="ECO:0007669"/>
    <property type="project" value="TreeGrafter"/>
</dbReference>
<feature type="transmembrane region" description="Helical" evidence="10">
    <location>
        <begin position="247"/>
        <end position="271"/>
    </location>
</feature>
<keyword evidence="4" id="KW-0813">Transport</keyword>
<comment type="similarity">
    <text evidence="2">Belongs to the nucleotide-sugar transporter family. UDP-galactose:UMP antiporter (TC 2.A.7.11) subfamily.</text>
</comment>
<comment type="similarity">
    <text evidence="3">Belongs to the nucleotide-sugar transporter family. SLC35B subfamily.</text>
</comment>
<evidence type="ECO:0000256" key="6">
    <source>
        <dbReference type="ARBA" id="ARBA00022692"/>
    </source>
</evidence>
<keyword evidence="7" id="KW-0256">Endoplasmic reticulum</keyword>